<evidence type="ECO:0000313" key="4">
    <source>
        <dbReference type="Proteomes" id="UP000031036"/>
    </source>
</evidence>
<dbReference type="STRING" id="6265.A0A0B2VUU1"/>
<protein>
    <recommendedName>
        <fullName evidence="1">Serine/threonine-protein phosphatase 2A activator</fullName>
    </recommendedName>
    <alternativeName>
        <fullName evidence="2">Phosphotyrosyl phosphatase activator</fullName>
    </alternativeName>
</protein>
<proteinExistence type="predicted"/>
<dbReference type="GO" id="GO:0019211">
    <property type="term" value="F:phosphatase activator activity"/>
    <property type="evidence" value="ECO:0007669"/>
    <property type="project" value="InterPro"/>
</dbReference>
<dbReference type="SUPFAM" id="SSF140984">
    <property type="entry name" value="PTPA-like"/>
    <property type="match status" value="1"/>
</dbReference>
<name>A0A0B2VUU1_TOXCA</name>
<sequence>MCSNASAPKGLYVVPQREIKSVFDINKWYHSKAYAGYMGMIHELNNSVKGVLTTEDIPISGNVMEAIDILDIIQVLFISSFK</sequence>
<dbReference type="OMA" id="AFRTWCA"/>
<dbReference type="AlphaFoldDB" id="A0A0B2VUU1"/>
<dbReference type="Pfam" id="PF03095">
    <property type="entry name" value="PTPA"/>
    <property type="match status" value="1"/>
</dbReference>
<evidence type="ECO:0000313" key="3">
    <source>
        <dbReference type="EMBL" id="KHN85179.1"/>
    </source>
</evidence>
<organism evidence="3 4">
    <name type="scientific">Toxocara canis</name>
    <name type="common">Canine roundworm</name>
    <dbReference type="NCBI Taxonomy" id="6265"/>
    <lineage>
        <taxon>Eukaryota</taxon>
        <taxon>Metazoa</taxon>
        <taxon>Ecdysozoa</taxon>
        <taxon>Nematoda</taxon>
        <taxon>Chromadorea</taxon>
        <taxon>Rhabditida</taxon>
        <taxon>Spirurina</taxon>
        <taxon>Ascaridomorpha</taxon>
        <taxon>Ascaridoidea</taxon>
        <taxon>Toxocaridae</taxon>
        <taxon>Toxocara</taxon>
    </lineage>
</organism>
<dbReference type="EMBL" id="JPKZ01000844">
    <property type="protein sequence ID" value="KHN85179.1"/>
    <property type="molecule type" value="Genomic_DNA"/>
</dbReference>
<evidence type="ECO:0000256" key="1">
    <source>
        <dbReference type="ARBA" id="ARBA00044786"/>
    </source>
</evidence>
<dbReference type="InterPro" id="IPR037218">
    <property type="entry name" value="PTPA_sf"/>
</dbReference>
<keyword evidence="4" id="KW-1185">Reference proteome</keyword>
<dbReference type="InterPro" id="IPR004327">
    <property type="entry name" value="Phstyr_phstse_ac"/>
</dbReference>
<dbReference type="Proteomes" id="UP000031036">
    <property type="component" value="Unassembled WGS sequence"/>
</dbReference>
<evidence type="ECO:0000256" key="2">
    <source>
        <dbReference type="ARBA" id="ARBA00044820"/>
    </source>
</evidence>
<comment type="caution">
    <text evidence="3">The sequence shown here is derived from an EMBL/GenBank/DDBJ whole genome shotgun (WGS) entry which is preliminary data.</text>
</comment>
<reference evidence="3 4" key="1">
    <citation type="submission" date="2014-11" db="EMBL/GenBank/DDBJ databases">
        <title>Genetic blueprint of the zoonotic pathogen Toxocara canis.</title>
        <authorList>
            <person name="Zhu X.-Q."/>
            <person name="Korhonen P.K."/>
            <person name="Cai H."/>
            <person name="Young N.D."/>
            <person name="Nejsum P."/>
            <person name="von Samson-Himmelstjerna G."/>
            <person name="Boag P.R."/>
            <person name="Tan P."/>
            <person name="Li Q."/>
            <person name="Min J."/>
            <person name="Yang Y."/>
            <person name="Wang X."/>
            <person name="Fang X."/>
            <person name="Hall R.S."/>
            <person name="Hofmann A."/>
            <person name="Sternberg P.W."/>
            <person name="Jex A.R."/>
            <person name="Gasser R.B."/>
        </authorList>
    </citation>
    <scope>NUCLEOTIDE SEQUENCE [LARGE SCALE GENOMIC DNA]</scope>
    <source>
        <strain evidence="3">PN_DK_2014</strain>
    </source>
</reference>
<accession>A0A0B2VUU1</accession>
<gene>
    <name evidence="3" type="primary">Ppp2r4</name>
    <name evidence="3" type="ORF">Tcan_17594</name>
</gene>